<dbReference type="PANTHER" id="PTHR38730:SF1">
    <property type="entry name" value="SLL7028 PROTEIN"/>
    <property type="match status" value="1"/>
</dbReference>
<proteinExistence type="predicted"/>
<keyword evidence="4" id="KW-1185">Reference proteome</keyword>
<name>A0A2I7REM5_9CAUD</name>
<accession>A0A2I7REM5</accession>
<dbReference type="SUPFAM" id="SSF53300">
    <property type="entry name" value="vWA-like"/>
    <property type="match status" value="1"/>
</dbReference>
<feature type="domain" description="VWA-like" evidence="2">
    <location>
        <begin position="331"/>
        <end position="450"/>
    </location>
</feature>
<feature type="region of interest" description="Disordered" evidence="1">
    <location>
        <begin position="251"/>
        <end position="276"/>
    </location>
</feature>
<dbReference type="InterPro" id="IPR036465">
    <property type="entry name" value="vWFA_dom_sf"/>
</dbReference>
<evidence type="ECO:0000259" key="2">
    <source>
        <dbReference type="Pfam" id="PF09967"/>
    </source>
</evidence>
<reference evidence="3 4" key="1">
    <citation type="submission" date="2017-11" db="EMBL/GenBank/DDBJ databases">
        <title>A major lineage of nontailed dsDNA viruses as unrecognized killers of marine bacteria.</title>
        <authorList>
            <person name="Kauffman K.M."/>
            <person name="Hussain F.A."/>
            <person name="Yang J."/>
            <person name="Arevalo P."/>
            <person name="Brown J.M."/>
            <person name="Chang W.K."/>
            <person name="VanInsberghe D."/>
            <person name="Elsherbini J."/>
            <person name="Cutler M.B."/>
            <person name="Kelly L."/>
            <person name="Polz M.F."/>
        </authorList>
    </citation>
    <scope>NUCLEOTIDE SEQUENCE [LARGE SCALE GENOMIC DNA]</scope>
</reference>
<protein>
    <submittedName>
        <fullName evidence="3">von Willebrand factor type A</fullName>
    </submittedName>
</protein>
<sequence length="477" mass="54994">MDASKQTPQDLGKIHLQMLLSKYFRSIQRGWLARLLVRIPIEFSDREPYGMTNGKEIFINSTNIQQFDEDFQFGLITHELWHIVLKHCMKDTVLKELREIDWRDLARHYYLSQSHPLSADFTAEVVKQMDAGTWGKYALSRPVFQRIHNIIADAIINNIIERKEHPKGFGALPIGKPPESPIVSELRREIHASGTHNASWKSLGRYLCMNHLETLLQEEQQHKGNDTSLGDVMPDNFRITEEELEKIGELIPPQIENPDHDPDDMGASQGDRKKGKATAVATSQYWSSALQRFLVSRMVKGAGKTTVNRRKLPRDIYKRQHHIEQKVLNLTIMADVSGSIDQWMIDKFYGNIRRIASEIQPENLTLVTWDTRIIDEVKYHKTPSLPKHFPLKAHGGGTRIQCVGYWLQEHVAKKVMPNEQEIVIIFTDMAFNLPEIETTFPKGIEVIWAAFDIYNKASAVKTIEDLNQHTMFQLKEK</sequence>
<dbReference type="Pfam" id="PF09967">
    <property type="entry name" value="DUF2201"/>
    <property type="match status" value="1"/>
</dbReference>
<dbReference type="InterPro" id="IPR018698">
    <property type="entry name" value="VWA-like_dom"/>
</dbReference>
<gene>
    <name evidence="3" type="ORF">NVP1169O_56</name>
</gene>
<dbReference type="EMBL" id="MG592536">
    <property type="protein sequence ID" value="AUR92084.1"/>
    <property type="molecule type" value="Genomic_DNA"/>
</dbReference>
<organism evidence="3 4">
    <name type="scientific">Vibrio phage 1.169.O._10N.261.52.B1</name>
    <dbReference type="NCBI Taxonomy" id="1881213"/>
    <lineage>
        <taxon>Viruses</taxon>
        <taxon>Duplodnaviria</taxon>
        <taxon>Heunggongvirae</taxon>
        <taxon>Uroviricota</taxon>
        <taxon>Caudoviricetes</taxon>
        <taxon>Schitoviridae</taxon>
        <taxon>Mukerjeevirus</taxon>
        <taxon>Mukerjeevirus mv52B1</taxon>
    </lineage>
</organism>
<dbReference type="PANTHER" id="PTHR38730">
    <property type="entry name" value="SLL7028 PROTEIN"/>
    <property type="match status" value="1"/>
</dbReference>
<evidence type="ECO:0000313" key="4">
    <source>
        <dbReference type="Proteomes" id="UP000267376"/>
    </source>
</evidence>
<evidence type="ECO:0000256" key="1">
    <source>
        <dbReference type="SAM" id="MobiDB-lite"/>
    </source>
</evidence>
<evidence type="ECO:0000313" key="3">
    <source>
        <dbReference type="EMBL" id="AUR92084.1"/>
    </source>
</evidence>
<dbReference type="Proteomes" id="UP000267376">
    <property type="component" value="Segment"/>
</dbReference>